<comment type="caution">
    <text evidence="1">The sequence shown here is derived from an EMBL/GenBank/DDBJ whole genome shotgun (WGS) entry which is preliminary data.</text>
</comment>
<gene>
    <name evidence="1" type="ORF">A2627_01180</name>
</gene>
<dbReference type="Proteomes" id="UP000178851">
    <property type="component" value="Unassembled WGS sequence"/>
</dbReference>
<dbReference type="EMBL" id="MGGI01000012">
    <property type="protein sequence ID" value="OGM26617.1"/>
    <property type="molecule type" value="Genomic_DNA"/>
</dbReference>
<sequence length="91" mass="10459">MLFLFANQSILGIRKMTIGDFRSPDLKYKGWSETVKESNEVKINFPVNNRVFFTDLGKSKKEIKVSGVVKDSRKGKILVVIRTEDDNSYRS</sequence>
<evidence type="ECO:0000313" key="2">
    <source>
        <dbReference type="Proteomes" id="UP000178851"/>
    </source>
</evidence>
<accession>A0A1F7YH16</accession>
<reference evidence="1 2" key="1">
    <citation type="journal article" date="2016" name="Nat. Commun.">
        <title>Thousands of microbial genomes shed light on interconnected biogeochemical processes in an aquifer system.</title>
        <authorList>
            <person name="Anantharaman K."/>
            <person name="Brown C.T."/>
            <person name="Hug L.A."/>
            <person name="Sharon I."/>
            <person name="Castelle C.J."/>
            <person name="Probst A.J."/>
            <person name="Thomas B.C."/>
            <person name="Singh A."/>
            <person name="Wilkins M.J."/>
            <person name="Karaoz U."/>
            <person name="Brodie E.L."/>
            <person name="Williams K.H."/>
            <person name="Hubbard S.S."/>
            <person name="Banfield J.F."/>
        </authorList>
    </citation>
    <scope>NUCLEOTIDE SEQUENCE [LARGE SCALE GENOMIC DNA]</scope>
</reference>
<name>A0A1F7YH16_9BACT</name>
<dbReference type="AlphaFoldDB" id="A0A1F7YH16"/>
<evidence type="ECO:0000313" key="1">
    <source>
        <dbReference type="EMBL" id="OGM26617.1"/>
    </source>
</evidence>
<proteinExistence type="predicted"/>
<organism evidence="1 2">
    <name type="scientific">Candidatus Woesebacteria bacterium RIFCSPHIGHO2_01_FULL_39_28</name>
    <dbReference type="NCBI Taxonomy" id="1802496"/>
    <lineage>
        <taxon>Bacteria</taxon>
        <taxon>Candidatus Woeseibacteriota</taxon>
    </lineage>
</organism>
<protein>
    <submittedName>
        <fullName evidence="1">Uncharacterized protein</fullName>
    </submittedName>
</protein>